<feature type="domain" description="G-protein coupled receptors family 1 profile" evidence="8">
    <location>
        <begin position="28"/>
        <end position="279"/>
    </location>
</feature>
<feature type="transmembrane region" description="Helical" evidence="7">
    <location>
        <begin position="173"/>
        <end position="193"/>
    </location>
</feature>
<reference evidence="9 10" key="1">
    <citation type="submission" date="2022-05" db="EMBL/GenBank/DDBJ databases">
        <authorList>
            <consortium name="Genoscope - CEA"/>
            <person name="William W."/>
        </authorList>
    </citation>
    <scope>NUCLEOTIDE SEQUENCE [LARGE SCALE GENOMIC DNA]</scope>
</reference>
<keyword evidence="10" id="KW-1185">Reference proteome</keyword>
<protein>
    <recommendedName>
        <fullName evidence="8">G-protein coupled receptors family 1 profile domain-containing protein</fullName>
    </recommendedName>
</protein>
<dbReference type="PROSITE" id="PS50262">
    <property type="entry name" value="G_PROTEIN_RECEP_F1_2"/>
    <property type="match status" value="1"/>
</dbReference>
<comment type="subcellular location">
    <subcellularLocation>
        <location evidence="1">Membrane</location>
    </subcellularLocation>
</comment>
<accession>A0ABN8QJZ4</accession>
<evidence type="ECO:0000256" key="6">
    <source>
        <dbReference type="SAM" id="MobiDB-lite"/>
    </source>
</evidence>
<feature type="transmembrane region" description="Helical" evidence="7">
    <location>
        <begin position="90"/>
        <end position="108"/>
    </location>
</feature>
<comment type="similarity">
    <text evidence="5">Belongs to the G-protein coupled receptor 1 family.</text>
</comment>
<evidence type="ECO:0000256" key="1">
    <source>
        <dbReference type="ARBA" id="ARBA00004370"/>
    </source>
</evidence>
<proteinExistence type="inferred from homology"/>
<evidence type="ECO:0000313" key="9">
    <source>
        <dbReference type="EMBL" id="CAH3165620.1"/>
    </source>
</evidence>
<gene>
    <name evidence="9" type="ORF">PEVE_00005392</name>
</gene>
<evidence type="ECO:0000313" key="10">
    <source>
        <dbReference type="Proteomes" id="UP001159427"/>
    </source>
</evidence>
<dbReference type="Gene3D" id="1.20.1070.10">
    <property type="entry name" value="Rhodopsin 7-helix transmembrane proteins"/>
    <property type="match status" value="1"/>
</dbReference>
<keyword evidence="5" id="KW-0297">G-protein coupled receptor</keyword>
<dbReference type="SUPFAM" id="SSF81321">
    <property type="entry name" value="Family A G protein-coupled receptor-like"/>
    <property type="match status" value="1"/>
</dbReference>
<dbReference type="Pfam" id="PF00001">
    <property type="entry name" value="7tm_1"/>
    <property type="match status" value="1"/>
</dbReference>
<evidence type="ECO:0000256" key="7">
    <source>
        <dbReference type="SAM" id="Phobius"/>
    </source>
</evidence>
<feature type="region of interest" description="Disordered" evidence="6">
    <location>
        <begin position="311"/>
        <end position="335"/>
    </location>
</feature>
<comment type="caution">
    <text evidence="9">The sequence shown here is derived from an EMBL/GenBank/DDBJ whole genome shotgun (WGS) entry which is preliminary data.</text>
</comment>
<dbReference type="EMBL" id="CALNXI010001342">
    <property type="protein sequence ID" value="CAH3165620.1"/>
    <property type="molecule type" value="Genomic_DNA"/>
</dbReference>
<sequence length="335" mass="37799">MDQYTDSKSAQIGITTMFGVLVITDLVGNTLVCLVIVLYHEMRNPVNFLLLNLAVADMMFALFIGQRFVLVHLYPHPVGLSGSLLCKSHNLTWVGGAASVFTLVAIAFERFYAVIYPYGNKGKVTYGKLKIFIPISWICATILNIPLFLTVYFDEKTSFCLEYWPKDWLPKAYSLTWFFVAGIIPVMLMAVLYSRVVYSLWFKHQRSDSENTRQGVLKVRKRVTKMVLTVSIIYALCWLPNLIVYALAYLSPSQTYGTVLYITSIVLVTCNSAVNPFIYVFVNQKFREKIENLFCCGPTCSANRVEPSAASSQHTNTATNNSQAYPNLAEDDISR</sequence>
<feature type="transmembrane region" description="Helical" evidence="7">
    <location>
        <begin position="12"/>
        <end position="39"/>
    </location>
</feature>
<feature type="transmembrane region" description="Helical" evidence="7">
    <location>
        <begin position="129"/>
        <end position="153"/>
    </location>
</feature>
<dbReference type="CDD" id="cd00637">
    <property type="entry name" value="7tm_classA_rhodopsin-like"/>
    <property type="match status" value="1"/>
</dbReference>
<feature type="transmembrane region" description="Helical" evidence="7">
    <location>
        <begin position="227"/>
        <end position="248"/>
    </location>
</feature>
<dbReference type="PRINTS" id="PR00237">
    <property type="entry name" value="GPCRRHODOPSN"/>
</dbReference>
<feature type="compositionally biased region" description="Polar residues" evidence="6">
    <location>
        <begin position="311"/>
        <end position="325"/>
    </location>
</feature>
<organism evidence="9 10">
    <name type="scientific">Porites evermanni</name>
    <dbReference type="NCBI Taxonomy" id="104178"/>
    <lineage>
        <taxon>Eukaryota</taxon>
        <taxon>Metazoa</taxon>
        <taxon>Cnidaria</taxon>
        <taxon>Anthozoa</taxon>
        <taxon>Hexacorallia</taxon>
        <taxon>Scleractinia</taxon>
        <taxon>Fungiina</taxon>
        <taxon>Poritidae</taxon>
        <taxon>Porites</taxon>
    </lineage>
</organism>
<evidence type="ECO:0000256" key="5">
    <source>
        <dbReference type="RuleBase" id="RU000688"/>
    </source>
</evidence>
<keyword evidence="3 7" id="KW-1133">Transmembrane helix</keyword>
<keyword evidence="5" id="KW-0807">Transducer</keyword>
<evidence type="ECO:0000259" key="8">
    <source>
        <dbReference type="PROSITE" id="PS50262"/>
    </source>
</evidence>
<feature type="transmembrane region" description="Helical" evidence="7">
    <location>
        <begin position="260"/>
        <end position="282"/>
    </location>
</feature>
<keyword evidence="4 7" id="KW-0472">Membrane</keyword>
<name>A0ABN8QJZ4_9CNID</name>
<keyword evidence="2 5" id="KW-0812">Transmembrane</keyword>
<dbReference type="PANTHER" id="PTHR45698:SF1">
    <property type="entry name" value="TRACE AMINE-ASSOCIATED RECEPTOR 13C-LIKE"/>
    <property type="match status" value="1"/>
</dbReference>
<dbReference type="Proteomes" id="UP001159427">
    <property type="component" value="Unassembled WGS sequence"/>
</dbReference>
<evidence type="ECO:0000256" key="4">
    <source>
        <dbReference type="ARBA" id="ARBA00023136"/>
    </source>
</evidence>
<dbReference type="InterPro" id="IPR000276">
    <property type="entry name" value="GPCR_Rhodpsn"/>
</dbReference>
<dbReference type="PANTHER" id="PTHR45698">
    <property type="entry name" value="TRACE AMINE-ASSOCIATED RECEPTOR 19N-RELATED"/>
    <property type="match status" value="1"/>
</dbReference>
<evidence type="ECO:0000256" key="3">
    <source>
        <dbReference type="ARBA" id="ARBA00022989"/>
    </source>
</evidence>
<evidence type="ECO:0000256" key="2">
    <source>
        <dbReference type="ARBA" id="ARBA00022692"/>
    </source>
</evidence>
<dbReference type="PROSITE" id="PS00237">
    <property type="entry name" value="G_PROTEIN_RECEP_F1_1"/>
    <property type="match status" value="1"/>
</dbReference>
<dbReference type="InterPro" id="IPR017452">
    <property type="entry name" value="GPCR_Rhodpsn_7TM"/>
</dbReference>
<keyword evidence="5" id="KW-0675">Receptor</keyword>
<feature type="transmembrane region" description="Helical" evidence="7">
    <location>
        <begin position="46"/>
        <end position="70"/>
    </location>
</feature>